<reference evidence="1" key="1">
    <citation type="submission" date="2016-05" db="EMBL/GenBank/DDBJ databases">
        <title>Microbial consortia oxidize butane by reversing methanogenesis.</title>
        <authorList>
            <person name="Laso-Perez R."/>
            <person name="Richter M."/>
            <person name="Wegener G."/>
            <person name="Musat F."/>
        </authorList>
    </citation>
    <scope>NUCLEOTIDE SEQUENCE [LARGE SCALE GENOMIC DNA]</scope>
    <source>
        <strain evidence="1">BOX2</strain>
    </source>
</reference>
<name>A0A1F2PC50_9EURY</name>
<dbReference type="Proteomes" id="UP000186940">
    <property type="component" value="Unassembled WGS sequence"/>
</dbReference>
<sequence>MKGELERYLSHVDEAFNIFEVEKSVECGESESNRFEDFDISVQMVDDVVTADEPLLCRICIGSEIFKLADVHFEIYINDALVETFDHKRVQCNTEHKIEIVRPDGAGEDGKIQLLTATPGSKTGSRWNGKFLVKEIEENEKSSTDFTEAITESFDEEEIKEMRELKEMAQEWQKWKNGLVMADKPENTVIESRIGKPGPVDANPAFLEVDIYEEVLRIADKYMENAEQFVRCQLEDHIGVNPDTLALDNMIELAECMARSASLLIGSEKAMKMKKDVLDVRSLYLSSPTSHHRKEDFIS</sequence>
<evidence type="ECO:0000313" key="2">
    <source>
        <dbReference type="Proteomes" id="UP000186940"/>
    </source>
</evidence>
<dbReference type="STRING" id="1838285.SCAL_000148"/>
<dbReference type="EMBL" id="LYOS01000001">
    <property type="protein sequence ID" value="OFV68472.1"/>
    <property type="molecule type" value="Genomic_DNA"/>
</dbReference>
<accession>A0A1F2PC50</accession>
<protein>
    <submittedName>
        <fullName evidence="1">Uncharacterized protein</fullName>
    </submittedName>
</protein>
<proteinExistence type="predicted"/>
<keyword evidence="2" id="KW-1185">Reference proteome</keyword>
<evidence type="ECO:0000313" key="1">
    <source>
        <dbReference type="EMBL" id="OFV68472.1"/>
    </source>
</evidence>
<dbReference type="AlphaFoldDB" id="A0A1F2PC50"/>
<comment type="caution">
    <text evidence="1">The sequence shown here is derived from an EMBL/GenBank/DDBJ whole genome shotgun (WGS) entry which is preliminary data.</text>
</comment>
<organism evidence="1 2">
    <name type="scientific">Candidatus Syntropharchaeum caldarium</name>
    <dbReference type="NCBI Taxonomy" id="1838285"/>
    <lineage>
        <taxon>Archaea</taxon>
        <taxon>Methanobacteriati</taxon>
        <taxon>Methanobacteriota</taxon>
        <taxon>Stenosarchaea group</taxon>
        <taxon>Methanomicrobia</taxon>
        <taxon>Methanosarcinales</taxon>
        <taxon>ANME-2 cluster</taxon>
        <taxon>Candidatus Syntropharchaeum</taxon>
    </lineage>
</organism>
<gene>
    <name evidence="1" type="ORF">SCAL_000148</name>
</gene>